<feature type="region of interest" description="Disordered" evidence="1">
    <location>
        <begin position="186"/>
        <end position="213"/>
    </location>
</feature>
<proteinExistence type="predicted"/>
<organism evidence="2 3">
    <name type="scientific">Morchella conica CCBAS932</name>
    <dbReference type="NCBI Taxonomy" id="1392247"/>
    <lineage>
        <taxon>Eukaryota</taxon>
        <taxon>Fungi</taxon>
        <taxon>Dikarya</taxon>
        <taxon>Ascomycota</taxon>
        <taxon>Pezizomycotina</taxon>
        <taxon>Pezizomycetes</taxon>
        <taxon>Pezizales</taxon>
        <taxon>Morchellaceae</taxon>
        <taxon>Morchella</taxon>
    </lineage>
</organism>
<name>A0A3N4K961_9PEZI</name>
<dbReference type="InParanoid" id="A0A3N4K961"/>
<evidence type="ECO:0000313" key="3">
    <source>
        <dbReference type="Proteomes" id="UP000277580"/>
    </source>
</evidence>
<reference evidence="2 3" key="1">
    <citation type="journal article" date="2018" name="Nat. Ecol. Evol.">
        <title>Pezizomycetes genomes reveal the molecular basis of ectomycorrhizal truffle lifestyle.</title>
        <authorList>
            <person name="Murat C."/>
            <person name="Payen T."/>
            <person name="Noel B."/>
            <person name="Kuo A."/>
            <person name="Morin E."/>
            <person name="Chen J."/>
            <person name="Kohler A."/>
            <person name="Krizsan K."/>
            <person name="Balestrini R."/>
            <person name="Da Silva C."/>
            <person name="Montanini B."/>
            <person name="Hainaut M."/>
            <person name="Levati E."/>
            <person name="Barry K.W."/>
            <person name="Belfiori B."/>
            <person name="Cichocki N."/>
            <person name="Clum A."/>
            <person name="Dockter R.B."/>
            <person name="Fauchery L."/>
            <person name="Guy J."/>
            <person name="Iotti M."/>
            <person name="Le Tacon F."/>
            <person name="Lindquist E.A."/>
            <person name="Lipzen A."/>
            <person name="Malagnac F."/>
            <person name="Mello A."/>
            <person name="Molinier V."/>
            <person name="Miyauchi S."/>
            <person name="Poulain J."/>
            <person name="Riccioni C."/>
            <person name="Rubini A."/>
            <person name="Sitrit Y."/>
            <person name="Splivallo R."/>
            <person name="Traeger S."/>
            <person name="Wang M."/>
            <person name="Zifcakova L."/>
            <person name="Wipf D."/>
            <person name="Zambonelli A."/>
            <person name="Paolocci F."/>
            <person name="Nowrousian M."/>
            <person name="Ottonello S."/>
            <person name="Baldrian P."/>
            <person name="Spatafora J.W."/>
            <person name="Henrissat B."/>
            <person name="Nagy L.G."/>
            <person name="Aury J.M."/>
            <person name="Wincker P."/>
            <person name="Grigoriev I.V."/>
            <person name="Bonfante P."/>
            <person name="Martin F.M."/>
        </authorList>
    </citation>
    <scope>NUCLEOTIDE SEQUENCE [LARGE SCALE GENOMIC DNA]</scope>
    <source>
        <strain evidence="2 3">CCBAS932</strain>
    </source>
</reference>
<gene>
    <name evidence="2" type="ORF">P167DRAFT_550126</name>
</gene>
<accession>A0A3N4K961</accession>
<feature type="compositionally biased region" description="Acidic residues" evidence="1">
    <location>
        <begin position="192"/>
        <end position="213"/>
    </location>
</feature>
<dbReference type="Proteomes" id="UP000277580">
    <property type="component" value="Unassembled WGS sequence"/>
</dbReference>
<feature type="compositionally biased region" description="Polar residues" evidence="1">
    <location>
        <begin position="49"/>
        <end position="58"/>
    </location>
</feature>
<feature type="region of interest" description="Disordered" evidence="1">
    <location>
        <begin position="80"/>
        <end position="103"/>
    </location>
</feature>
<dbReference type="AlphaFoldDB" id="A0A3N4K961"/>
<evidence type="ECO:0000313" key="2">
    <source>
        <dbReference type="EMBL" id="RPB06973.1"/>
    </source>
</evidence>
<evidence type="ECO:0000256" key="1">
    <source>
        <dbReference type="SAM" id="MobiDB-lite"/>
    </source>
</evidence>
<protein>
    <submittedName>
        <fullName evidence="2">Uncharacterized protein</fullName>
    </submittedName>
</protein>
<dbReference type="EMBL" id="ML119202">
    <property type="protein sequence ID" value="RPB06973.1"/>
    <property type="molecule type" value="Genomic_DNA"/>
</dbReference>
<feature type="compositionally biased region" description="Gly residues" evidence="1">
    <location>
        <begin position="80"/>
        <end position="92"/>
    </location>
</feature>
<sequence length="344" mass="36306">MAEKVEMNYIVRKPRSLLNHPSSPSLPSTRQQCYTDGILLQEVKDTKDQVTPSNSNHSGARINFHSNPWKLDGLGDGGGGLDRLGRGGGGGLDDSDGGERGGGAVPVVVEEVCGKIAENGDAGRRGGAISVVVEDEECDNVVEIVDGGRRGNDGSCVVMVMVVVVVLRDGGGGGGGGGGVGGGGGGGGNGDCVDDDDNDANGDGGDVGDDIDGDDFGGDSFTIDIVMAIIDSSLLGSKMPLSERKISIRICIYTYPYGYRKEDQTYMDPNPQCKIHPDKTRCSSGTRRYGIHTPNLLTCDILLDQPRFGELQYIRWHRAGWLLEERGAFEQKTNTGTVVVNGIE</sequence>
<keyword evidence="3" id="KW-1185">Reference proteome</keyword>
<feature type="region of interest" description="Disordered" evidence="1">
    <location>
        <begin position="47"/>
        <end position="67"/>
    </location>
</feature>